<organism evidence="1 2">
    <name type="scientific">Ameca splendens</name>
    <dbReference type="NCBI Taxonomy" id="208324"/>
    <lineage>
        <taxon>Eukaryota</taxon>
        <taxon>Metazoa</taxon>
        <taxon>Chordata</taxon>
        <taxon>Craniata</taxon>
        <taxon>Vertebrata</taxon>
        <taxon>Euteleostomi</taxon>
        <taxon>Actinopterygii</taxon>
        <taxon>Neopterygii</taxon>
        <taxon>Teleostei</taxon>
        <taxon>Neoteleostei</taxon>
        <taxon>Acanthomorphata</taxon>
        <taxon>Ovalentaria</taxon>
        <taxon>Atherinomorphae</taxon>
        <taxon>Cyprinodontiformes</taxon>
        <taxon>Goodeidae</taxon>
        <taxon>Ameca</taxon>
    </lineage>
</organism>
<sequence length="105" mass="11900">MVTPLTKQAVEQLCALNRTFCGRLSLNFFQLEPVPLSLNLCLCGPCIHHIELLFYMNVTKEAEVFSDLTCLVTLFTCHVRLFDLTNGSRLLLPSLFQLLDEVVIL</sequence>
<proteinExistence type="predicted"/>
<name>A0ABV1AD42_9TELE</name>
<reference evidence="1 2" key="1">
    <citation type="submission" date="2021-06" db="EMBL/GenBank/DDBJ databases">
        <authorList>
            <person name="Palmer J.M."/>
        </authorList>
    </citation>
    <scope>NUCLEOTIDE SEQUENCE [LARGE SCALE GENOMIC DNA]</scope>
    <source>
        <strain evidence="1 2">AS_MEX2019</strain>
        <tissue evidence="1">Muscle</tissue>
    </source>
</reference>
<dbReference type="EMBL" id="JAHRIP010087998">
    <property type="protein sequence ID" value="MEQ2316110.1"/>
    <property type="molecule type" value="Genomic_DNA"/>
</dbReference>
<evidence type="ECO:0000313" key="2">
    <source>
        <dbReference type="Proteomes" id="UP001469553"/>
    </source>
</evidence>
<accession>A0ABV1AD42</accession>
<comment type="caution">
    <text evidence="1">The sequence shown here is derived from an EMBL/GenBank/DDBJ whole genome shotgun (WGS) entry which is preliminary data.</text>
</comment>
<dbReference type="Proteomes" id="UP001469553">
    <property type="component" value="Unassembled WGS sequence"/>
</dbReference>
<evidence type="ECO:0000313" key="1">
    <source>
        <dbReference type="EMBL" id="MEQ2316110.1"/>
    </source>
</evidence>
<gene>
    <name evidence="1" type="ORF">AMECASPLE_029405</name>
</gene>
<keyword evidence="2" id="KW-1185">Reference proteome</keyword>
<protein>
    <submittedName>
        <fullName evidence="1">Uncharacterized protein</fullName>
    </submittedName>
</protein>